<evidence type="ECO:0000256" key="1">
    <source>
        <dbReference type="ARBA" id="ARBA00004418"/>
    </source>
</evidence>
<keyword evidence="5" id="KW-1185">Reference proteome</keyword>
<dbReference type="Proteomes" id="UP000483004">
    <property type="component" value="Unassembled WGS sequence"/>
</dbReference>
<dbReference type="GO" id="GO:0042597">
    <property type="term" value="C:periplasmic space"/>
    <property type="evidence" value="ECO:0007669"/>
    <property type="project" value="UniProtKB-SubCell"/>
</dbReference>
<comment type="caution">
    <text evidence="4">The sequence shown here is derived from an EMBL/GenBank/DDBJ whole genome shotgun (WGS) entry which is preliminary data.</text>
</comment>
<proteinExistence type="inferred from homology"/>
<name>A0A6L3VP63_9ACTN</name>
<evidence type="ECO:0000256" key="3">
    <source>
        <dbReference type="ARBA" id="ARBA00022729"/>
    </source>
</evidence>
<reference evidence="4 5" key="1">
    <citation type="submission" date="2019-09" db="EMBL/GenBank/DDBJ databases">
        <title>Actinomadura physcomitrii sp. nov., a novel actinomycete isolated from moss [Physcomitrium sphaericum (Ludw) Fuernr].</title>
        <authorList>
            <person name="Liu C."/>
            <person name="Zhuang X."/>
        </authorList>
    </citation>
    <scope>NUCLEOTIDE SEQUENCE [LARGE SCALE GENOMIC DNA]</scope>
    <source>
        <strain evidence="4 5">CYP1-1B</strain>
    </source>
</reference>
<comment type="subcellular location">
    <subcellularLocation>
        <location evidence="1">Periplasm</location>
    </subcellularLocation>
</comment>
<dbReference type="AlphaFoldDB" id="A0A6L3VP63"/>
<keyword evidence="3" id="KW-0732">Signal</keyword>
<gene>
    <name evidence="4" type="ORF">F9B16_30695</name>
</gene>
<comment type="similarity">
    <text evidence="2">Belongs to the bacterial solute-binding protein SsuA/TauA family.</text>
</comment>
<protein>
    <submittedName>
        <fullName evidence="4">ABC transporter substrate-binding protein</fullName>
    </submittedName>
</protein>
<evidence type="ECO:0000313" key="4">
    <source>
        <dbReference type="EMBL" id="KAB2372039.1"/>
    </source>
</evidence>
<dbReference type="OrthoDB" id="286202at2"/>
<organism evidence="4 5">
    <name type="scientific">Actinomadura montaniterrae</name>
    <dbReference type="NCBI Taxonomy" id="1803903"/>
    <lineage>
        <taxon>Bacteria</taxon>
        <taxon>Bacillati</taxon>
        <taxon>Actinomycetota</taxon>
        <taxon>Actinomycetes</taxon>
        <taxon>Streptosporangiales</taxon>
        <taxon>Thermomonosporaceae</taxon>
        <taxon>Actinomadura</taxon>
    </lineage>
</organism>
<evidence type="ECO:0000313" key="5">
    <source>
        <dbReference type="Proteomes" id="UP000483004"/>
    </source>
</evidence>
<dbReference type="Pfam" id="PF13379">
    <property type="entry name" value="NMT1_2"/>
    <property type="match status" value="1"/>
</dbReference>
<dbReference type="GO" id="GO:0042918">
    <property type="term" value="P:alkanesulfonate transmembrane transport"/>
    <property type="evidence" value="ECO:0007669"/>
    <property type="project" value="TreeGrafter"/>
</dbReference>
<dbReference type="Gene3D" id="3.40.190.10">
    <property type="entry name" value="Periplasmic binding protein-like II"/>
    <property type="match status" value="2"/>
</dbReference>
<dbReference type="PANTHER" id="PTHR30024:SF47">
    <property type="entry name" value="TAURINE-BINDING PERIPLASMIC PROTEIN"/>
    <property type="match status" value="1"/>
</dbReference>
<dbReference type="PANTHER" id="PTHR30024">
    <property type="entry name" value="ALIPHATIC SULFONATES-BINDING PROTEIN-RELATED"/>
    <property type="match status" value="1"/>
</dbReference>
<evidence type="ECO:0000256" key="2">
    <source>
        <dbReference type="ARBA" id="ARBA00010742"/>
    </source>
</evidence>
<dbReference type="EMBL" id="WBMR01000114">
    <property type="protein sequence ID" value="KAB2372039.1"/>
    <property type="molecule type" value="Genomic_DNA"/>
</dbReference>
<sequence>MLTKPLPGEPLPGRPPRARARLVRIAAAAAALAIAAAGCGTSARGATGTIKIGYFQGAVAGPEAVVAARKDLADKVPGKIELRPIDSGVAGMAQLRAGAFPFVAGVGNPPFTGAFTSGTDVTAVYVEGIDASGLAVDDKIKAPGDLRKVGVLVGSTLDFQLRGWLKSQGLTDRVQIASFASEAAEAAAWKAGKIDAVYISQSFLLELEKHKARVLVRSTDIARLGYAAVNMLAVSTPYARQHRDVVQALVCQMSKAEALVKGPQADEYIAPAAKFVGVTPADAIAATKTYPYIPAAEEGAWLKGPDGTAATGKLAQNFKLTAEFLVTQGRAKSVPDQAQIARHIDPSFWDKAQSGGCK</sequence>
<dbReference type="SUPFAM" id="SSF53850">
    <property type="entry name" value="Periplasmic binding protein-like II"/>
    <property type="match status" value="1"/>
</dbReference>
<accession>A0A6L3VP63</accession>
<dbReference type="RefSeq" id="WP_151543707.1">
    <property type="nucleotide sequence ID" value="NZ_WBMR01000114.1"/>
</dbReference>